<name>A0A5E4QKR1_9NEOP</name>
<dbReference type="EMBL" id="FZQP02003445">
    <property type="protein sequence ID" value="VVC98222.1"/>
    <property type="molecule type" value="Genomic_DNA"/>
</dbReference>
<evidence type="ECO:0000313" key="6">
    <source>
        <dbReference type="Proteomes" id="UP000324832"/>
    </source>
</evidence>
<proteinExistence type="predicted"/>
<dbReference type="GO" id="GO:0008010">
    <property type="term" value="F:structural constituent of chitin-based larval cuticle"/>
    <property type="evidence" value="ECO:0007669"/>
    <property type="project" value="TreeGrafter"/>
</dbReference>
<dbReference type="PROSITE" id="PS51155">
    <property type="entry name" value="CHIT_BIND_RR_2"/>
    <property type="match status" value="1"/>
</dbReference>
<keyword evidence="2 4" id="KW-0732">Signal</keyword>
<reference evidence="5 6" key="1">
    <citation type="submission" date="2017-07" db="EMBL/GenBank/DDBJ databases">
        <authorList>
            <person name="Talla V."/>
            <person name="Backstrom N."/>
        </authorList>
    </citation>
    <scope>NUCLEOTIDE SEQUENCE [LARGE SCALE GENOMIC DNA]</scope>
</reference>
<sequence length="254" mass="27670">MHISLLFLCSVVTTLSAQTSQTKEPIPIVRFEKDGPNPDGTYKWLYETGNEIIAEESGYVKNFGKGEGEEVQVAEGKFSYKSPDGTPISLSYIADENGFQPQGDHLPTPPPIPPAIQRALEYLKSLPPTAASINQQPTIIALSALVALAYGAPQFNYIQPQYQGQVIPILRQTQNVNPDGSYQWSYETGNGIAAQEEGFLKNPGIKDAEAQVAQGFRAEGAHIPTPPPVPLAISRALEYIASRPQYQDPQAFRG</sequence>
<dbReference type="InterPro" id="IPR031311">
    <property type="entry name" value="CHIT_BIND_RR_consensus"/>
</dbReference>
<dbReference type="AlphaFoldDB" id="A0A5E4QKR1"/>
<dbReference type="PRINTS" id="PR00947">
    <property type="entry name" value="CUTICLE"/>
</dbReference>
<organism evidence="5 6">
    <name type="scientific">Leptidea sinapis</name>
    <dbReference type="NCBI Taxonomy" id="189913"/>
    <lineage>
        <taxon>Eukaryota</taxon>
        <taxon>Metazoa</taxon>
        <taxon>Ecdysozoa</taxon>
        <taxon>Arthropoda</taxon>
        <taxon>Hexapoda</taxon>
        <taxon>Insecta</taxon>
        <taxon>Pterygota</taxon>
        <taxon>Neoptera</taxon>
        <taxon>Endopterygota</taxon>
        <taxon>Lepidoptera</taxon>
        <taxon>Glossata</taxon>
        <taxon>Ditrysia</taxon>
        <taxon>Papilionoidea</taxon>
        <taxon>Pieridae</taxon>
        <taxon>Dismorphiinae</taxon>
        <taxon>Leptidea</taxon>
    </lineage>
</organism>
<dbReference type="InterPro" id="IPR050468">
    <property type="entry name" value="Cuticle_Struct_Prot"/>
</dbReference>
<dbReference type="Proteomes" id="UP000324832">
    <property type="component" value="Unassembled WGS sequence"/>
</dbReference>
<dbReference type="Pfam" id="PF00379">
    <property type="entry name" value="Chitin_bind_4"/>
    <property type="match status" value="1"/>
</dbReference>
<evidence type="ECO:0000313" key="5">
    <source>
        <dbReference type="EMBL" id="VVC98222.1"/>
    </source>
</evidence>
<accession>A0A5E4QKR1</accession>
<evidence type="ECO:0000256" key="1">
    <source>
        <dbReference type="ARBA" id="ARBA00022460"/>
    </source>
</evidence>
<evidence type="ECO:0000256" key="2">
    <source>
        <dbReference type="ARBA" id="ARBA00022729"/>
    </source>
</evidence>
<dbReference type="GO" id="GO:0062129">
    <property type="term" value="C:chitin-based extracellular matrix"/>
    <property type="evidence" value="ECO:0007669"/>
    <property type="project" value="TreeGrafter"/>
</dbReference>
<protein>
    <submittedName>
        <fullName evidence="5">Uncharacterized protein</fullName>
    </submittedName>
</protein>
<dbReference type="PANTHER" id="PTHR10380">
    <property type="entry name" value="CUTICLE PROTEIN"/>
    <property type="match status" value="1"/>
</dbReference>
<gene>
    <name evidence="5" type="ORF">LSINAPIS_LOCUS9338</name>
</gene>
<feature type="chain" id="PRO_5023023254" evidence="4">
    <location>
        <begin position="18"/>
        <end position="254"/>
    </location>
</feature>
<keyword evidence="6" id="KW-1185">Reference proteome</keyword>
<feature type="signal peptide" evidence="4">
    <location>
        <begin position="1"/>
        <end position="17"/>
    </location>
</feature>
<dbReference type="PROSITE" id="PS00233">
    <property type="entry name" value="CHIT_BIND_RR_1"/>
    <property type="match status" value="1"/>
</dbReference>
<evidence type="ECO:0000256" key="3">
    <source>
        <dbReference type="PROSITE-ProRule" id="PRU00497"/>
    </source>
</evidence>
<evidence type="ECO:0000256" key="4">
    <source>
        <dbReference type="SAM" id="SignalP"/>
    </source>
</evidence>
<dbReference type="InterPro" id="IPR000618">
    <property type="entry name" value="Insect_cuticle"/>
</dbReference>
<dbReference type="PANTHER" id="PTHR10380:SF173">
    <property type="entry name" value="CUTICULAR PROTEIN 47EF, ISOFORM C-RELATED"/>
    <property type="match status" value="1"/>
</dbReference>
<keyword evidence="1 3" id="KW-0193">Cuticle</keyword>